<protein>
    <recommendedName>
        <fullName evidence="1">Swiss Army Knife RNA repair protein HAD domain-containing protein</fullName>
    </recommendedName>
</protein>
<comment type="caution">
    <text evidence="2">The sequence shown here is derived from an EMBL/GenBank/DDBJ whole genome shotgun (WGS) entry which is preliminary data.</text>
</comment>
<dbReference type="Proteomes" id="UP000265703">
    <property type="component" value="Unassembled WGS sequence"/>
</dbReference>
<dbReference type="InterPro" id="IPR018812">
    <property type="entry name" value="SAK_HAD"/>
</dbReference>
<dbReference type="GO" id="GO:0031428">
    <property type="term" value="C:box C/D methylation guide snoRNP complex"/>
    <property type="evidence" value="ECO:0007669"/>
    <property type="project" value="TreeGrafter"/>
</dbReference>
<feature type="domain" description="Swiss Army Knife RNA repair protein HAD" evidence="1">
    <location>
        <begin position="40"/>
        <end position="260"/>
    </location>
</feature>
<evidence type="ECO:0000313" key="2">
    <source>
        <dbReference type="EMBL" id="RIA95796.1"/>
    </source>
</evidence>
<dbReference type="OrthoDB" id="5596992at2759"/>
<dbReference type="GO" id="GO:1990259">
    <property type="term" value="F:histone H2AQ104 methyltransferase activity"/>
    <property type="evidence" value="ECO:0007669"/>
    <property type="project" value="TreeGrafter"/>
</dbReference>
<dbReference type="Pfam" id="PF10307">
    <property type="entry name" value="HAD_SAK_1"/>
    <property type="match status" value="1"/>
</dbReference>
<organism evidence="2 3">
    <name type="scientific">Glomus cerebriforme</name>
    <dbReference type="NCBI Taxonomy" id="658196"/>
    <lineage>
        <taxon>Eukaryota</taxon>
        <taxon>Fungi</taxon>
        <taxon>Fungi incertae sedis</taxon>
        <taxon>Mucoromycota</taxon>
        <taxon>Glomeromycotina</taxon>
        <taxon>Glomeromycetes</taxon>
        <taxon>Glomerales</taxon>
        <taxon>Glomeraceae</taxon>
        <taxon>Glomus</taxon>
    </lineage>
</organism>
<dbReference type="GO" id="GO:0003723">
    <property type="term" value="F:RNA binding"/>
    <property type="evidence" value="ECO:0007669"/>
    <property type="project" value="TreeGrafter"/>
</dbReference>
<evidence type="ECO:0000313" key="3">
    <source>
        <dbReference type="Proteomes" id="UP000265703"/>
    </source>
</evidence>
<accession>A0A397TFU3</accession>
<dbReference type="PANTHER" id="PTHR10335">
    <property type="entry name" value="RRNA 2-O-METHYLTRANSFERASE FIBRILLARIN"/>
    <property type="match status" value="1"/>
</dbReference>
<sequence>MDKIKLKNEINKTQTKFNIQLEQTSLVINIFDFDGTLFSSPEPNAAIWENRLVGLLKNENVIFKGWYQDKRSLSFGQEGQNGLEDRWNNQLIDTVKQSMRAQNTLTVLLTGRNYNEFSEVITEMVERKGMHFDVMGFKPSNNTLDWQTYYKTNIIKKIGRNMYEELIMNQTIIRTKKLTTKEFKTNFIENLISHYPSLISVNIWEDRYNHVKTFEYFLRNLKFLGTIREGTVYQVIIPKIYFEPFREYDIVMRMIKDHNEILASNGGPRSLKIVRKIQYAGIFFDQHTIDKLKGIYPPPNANDEWAFDEPYVLIKKYASDGWLNSQCGGRGAIVNMRIIGFGLHNNSIYCLRVSEYENSLENTPIGMRCGRLVSKCQVPFINFAYVKGSEGFSNTENINFNWTKFDKQIVVQGIIAAKYILGLG</sequence>
<reference evidence="2 3" key="1">
    <citation type="submission" date="2018-06" db="EMBL/GenBank/DDBJ databases">
        <title>Comparative genomics reveals the genomic features of Rhizophagus irregularis, R. cerebriforme, R. diaphanum and Gigaspora rosea, and their symbiotic lifestyle signature.</title>
        <authorList>
            <person name="Morin E."/>
            <person name="San Clemente H."/>
            <person name="Chen E.C.H."/>
            <person name="De La Providencia I."/>
            <person name="Hainaut M."/>
            <person name="Kuo A."/>
            <person name="Kohler A."/>
            <person name="Murat C."/>
            <person name="Tang N."/>
            <person name="Roy S."/>
            <person name="Loubradou J."/>
            <person name="Henrissat B."/>
            <person name="Grigoriev I.V."/>
            <person name="Corradi N."/>
            <person name="Roux C."/>
            <person name="Martin F.M."/>
        </authorList>
    </citation>
    <scope>NUCLEOTIDE SEQUENCE [LARGE SCALE GENOMIC DNA]</scope>
    <source>
        <strain evidence="2 3">DAOM 227022</strain>
    </source>
</reference>
<keyword evidence="3" id="KW-1185">Reference proteome</keyword>
<proteinExistence type="predicted"/>
<evidence type="ECO:0000259" key="1">
    <source>
        <dbReference type="Pfam" id="PF10307"/>
    </source>
</evidence>
<name>A0A397TFU3_9GLOM</name>
<dbReference type="EMBL" id="QKYT01000055">
    <property type="protein sequence ID" value="RIA95796.1"/>
    <property type="molecule type" value="Genomic_DNA"/>
</dbReference>
<gene>
    <name evidence="2" type="ORF">C1645_453163</name>
</gene>
<dbReference type="GO" id="GO:0008649">
    <property type="term" value="F:rRNA methyltransferase activity"/>
    <property type="evidence" value="ECO:0007669"/>
    <property type="project" value="TreeGrafter"/>
</dbReference>
<dbReference type="PANTHER" id="PTHR10335:SF23">
    <property type="entry name" value="OB FOLD-CONTAINING PROTEIN, NUCLEIC ACID BINDING"/>
    <property type="match status" value="1"/>
</dbReference>
<dbReference type="GO" id="GO:0032040">
    <property type="term" value="C:small-subunit processome"/>
    <property type="evidence" value="ECO:0007669"/>
    <property type="project" value="TreeGrafter"/>
</dbReference>
<dbReference type="AlphaFoldDB" id="A0A397TFU3"/>
<dbReference type="GO" id="GO:0000494">
    <property type="term" value="P:box C/D sno(s)RNA 3'-end processing"/>
    <property type="evidence" value="ECO:0007669"/>
    <property type="project" value="TreeGrafter"/>
</dbReference>